<comment type="similarity">
    <text evidence="1">Belongs to the thioredoxin family. DsbA subfamily.</text>
</comment>
<organism evidence="8 9">
    <name type="scientific">Candidatus Amesbacteria bacterium RIFCSPLOWO2_01_FULL_48_25</name>
    <dbReference type="NCBI Taxonomy" id="1797259"/>
    <lineage>
        <taxon>Bacteria</taxon>
        <taxon>Candidatus Amesiibacteriota</taxon>
    </lineage>
</organism>
<dbReference type="PANTHER" id="PTHR13887">
    <property type="entry name" value="GLUTATHIONE S-TRANSFERASE KAPPA"/>
    <property type="match status" value="1"/>
</dbReference>
<keyword evidence="6" id="KW-0472">Membrane</keyword>
<evidence type="ECO:0000259" key="7">
    <source>
        <dbReference type="PROSITE" id="PS51352"/>
    </source>
</evidence>
<dbReference type="SUPFAM" id="SSF52833">
    <property type="entry name" value="Thioredoxin-like"/>
    <property type="match status" value="1"/>
</dbReference>
<keyword evidence="3" id="KW-0560">Oxidoreductase</keyword>
<dbReference type="InterPro" id="IPR036249">
    <property type="entry name" value="Thioredoxin-like_sf"/>
</dbReference>
<keyword evidence="2" id="KW-0732">Signal</keyword>
<feature type="domain" description="Thioredoxin" evidence="7">
    <location>
        <begin position="143"/>
        <end position="271"/>
    </location>
</feature>
<dbReference type="CDD" id="cd02972">
    <property type="entry name" value="DsbA_family"/>
    <property type="match status" value="1"/>
</dbReference>
<feature type="transmembrane region" description="Helical" evidence="6">
    <location>
        <begin position="33"/>
        <end position="52"/>
    </location>
</feature>
<dbReference type="STRING" id="1797259.A2989_04875"/>
<accession>A0A1F4ZD75</accession>
<dbReference type="EMBL" id="MEXN01000001">
    <property type="protein sequence ID" value="OGD04339.1"/>
    <property type="molecule type" value="Genomic_DNA"/>
</dbReference>
<evidence type="ECO:0000256" key="4">
    <source>
        <dbReference type="ARBA" id="ARBA00023157"/>
    </source>
</evidence>
<dbReference type="Pfam" id="PF13462">
    <property type="entry name" value="Thioredoxin_4"/>
    <property type="match status" value="2"/>
</dbReference>
<protein>
    <recommendedName>
        <fullName evidence="7">Thioredoxin domain-containing protein</fullName>
    </recommendedName>
</protein>
<evidence type="ECO:0000313" key="8">
    <source>
        <dbReference type="EMBL" id="OGD04339.1"/>
    </source>
</evidence>
<dbReference type="AlphaFoldDB" id="A0A1F4ZD75"/>
<dbReference type="Gene3D" id="3.40.30.10">
    <property type="entry name" value="Glutaredoxin"/>
    <property type="match status" value="2"/>
</dbReference>
<gene>
    <name evidence="8" type="ORF">A2989_04875</name>
</gene>
<keyword evidence="6" id="KW-0812">Transmembrane</keyword>
<evidence type="ECO:0000256" key="1">
    <source>
        <dbReference type="ARBA" id="ARBA00005791"/>
    </source>
</evidence>
<proteinExistence type="inferred from homology"/>
<evidence type="ECO:0000256" key="2">
    <source>
        <dbReference type="ARBA" id="ARBA00022729"/>
    </source>
</evidence>
<keyword evidence="6" id="KW-1133">Transmembrane helix</keyword>
<dbReference type="PROSITE" id="PS51352">
    <property type="entry name" value="THIOREDOXIN_2"/>
    <property type="match status" value="1"/>
</dbReference>
<keyword evidence="5" id="KW-0676">Redox-active center</keyword>
<dbReference type="GO" id="GO:0016491">
    <property type="term" value="F:oxidoreductase activity"/>
    <property type="evidence" value="ECO:0007669"/>
    <property type="project" value="UniProtKB-KW"/>
</dbReference>
<name>A0A1F4ZD75_9BACT</name>
<dbReference type="InterPro" id="IPR012336">
    <property type="entry name" value="Thioredoxin-like_fold"/>
</dbReference>
<sequence length="271" mass="29470">MAVRTRKVVEPEVMPYYDEASRGIPQKSLLEKMAPVMAVVIVIGAFVLGSMWSKLKYLESSSAPSGTTTGQAGNVAAPNVNSKYKSFAEAMKDYAKQTSVDGNKLMSCVNSGSKKAIVDADLAEGGKVGVQGTPGFFINGRLLAGAYPFEEFKKIIDEELTGKADKSVTRATVSVGNAPTQGTKGAPITLIEYSDFQCPFCSRAFPTVQQILKEYSGKVLFAYKHFPLSQIHPNAQKSAEAAECAKDQGKFWEFHDKLFEDQTQWANLPQT</sequence>
<dbReference type="PANTHER" id="PTHR13887:SF14">
    <property type="entry name" value="DISULFIDE BOND FORMATION PROTEIN D"/>
    <property type="match status" value="1"/>
</dbReference>
<evidence type="ECO:0000256" key="3">
    <source>
        <dbReference type="ARBA" id="ARBA00023002"/>
    </source>
</evidence>
<dbReference type="Proteomes" id="UP000177080">
    <property type="component" value="Unassembled WGS sequence"/>
</dbReference>
<reference evidence="8 9" key="1">
    <citation type="journal article" date="2016" name="Nat. Commun.">
        <title>Thousands of microbial genomes shed light on interconnected biogeochemical processes in an aquifer system.</title>
        <authorList>
            <person name="Anantharaman K."/>
            <person name="Brown C.T."/>
            <person name="Hug L.A."/>
            <person name="Sharon I."/>
            <person name="Castelle C.J."/>
            <person name="Probst A.J."/>
            <person name="Thomas B.C."/>
            <person name="Singh A."/>
            <person name="Wilkins M.J."/>
            <person name="Karaoz U."/>
            <person name="Brodie E.L."/>
            <person name="Williams K.H."/>
            <person name="Hubbard S.S."/>
            <person name="Banfield J.F."/>
        </authorList>
    </citation>
    <scope>NUCLEOTIDE SEQUENCE [LARGE SCALE GENOMIC DNA]</scope>
</reference>
<evidence type="ECO:0000256" key="6">
    <source>
        <dbReference type="SAM" id="Phobius"/>
    </source>
</evidence>
<dbReference type="InterPro" id="IPR013766">
    <property type="entry name" value="Thioredoxin_domain"/>
</dbReference>
<comment type="caution">
    <text evidence="8">The sequence shown here is derived from an EMBL/GenBank/DDBJ whole genome shotgun (WGS) entry which is preliminary data.</text>
</comment>
<keyword evidence="4" id="KW-1015">Disulfide bond</keyword>
<evidence type="ECO:0000256" key="5">
    <source>
        <dbReference type="ARBA" id="ARBA00023284"/>
    </source>
</evidence>
<evidence type="ECO:0000313" key="9">
    <source>
        <dbReference type="Proteomes" id="UP000177080"/>
    </source>
</evidence>